<feature type="compositionally biased region" description="Low complexity" evidence="1">
    <location>
        <begin position="202"/>
        <end position="215"/>
    </location>
</feature>
<feature type="region of interest" description="Disordered" evidence="1">
    <location>
        <begin position="106"/>
        <end position="161"/>
    </location>
</feature>
<dbReference type="EMBL" id="UYRR01033870">
    <property type="protein sequence ID" value="VDK59809.1"/>
    <property type="molecule type" value="Genomic_DNA"/>
</dbReference>
<dbReference type="Proteomes" id="UP000267096">
    <property type="component" value="Unassembled WGS sequence"/>
</dbReference>
<feature type="compositionally biased region" description="Basic and acidic residues" evidence="1">
    <location>
        <begin position="106"/>
        <end position="120"/>
    </location>
</feature>
<dbReference type="WBParaSite" id="ASIM_0001781401-mRNA-1">
    <property type="protein sequence ID" value="ASIM_0001781401-mRNA-1"/>
    <property type="gene ID" value="ASIM_0001781401"/>
</dbReference>
<evidence type="ECO:0000313" key="3">
    <source>
        <dbReference type="Proteomes" id="UP000267096"/>
    </source>
</evidence>
<evidence type="ECO:0000313" key="2">
    <source>
        <dbReference type="EMBL" id="VDK59809.1"/>
    </source>
</evidence>
<protein>
    <submittedName>
        <fullName evidence="4">BZIP domain-containing protein</fullName>
    </submittedName>
</protein>
<accession>A0A0M3KA18</accession>
<evidence type="ECO:0000256" key="1">
    <source>
        <dbReference type="SAM" id="MobiDB-lite"/>
    </source>
</evidence>
<evidence type="ECO:0000313" key="4">
    <source>
        <dbReference type="WBParaSite" id="ASIM_0001781401-mRNA-1"/>
    </source>
</evidence>
<gene>
    <name evidence="2" type="ORF">ASIM_LOCUS17216</name>
</gene>
<keyword evidence="3" id="KW-1185">Reference proteome</keyword>
<dbReference type="OrthoDB" id="10581576at2759"/>
<feature type="compositionally biased region" description="Low complexity" evidence="1">
    <location>
        <begin position="127"/>
        <end position="151"/>
    </location>
</feature>
<feature type="region of interest" description="Disordered" evidence="1">
    <location>
        <begin position="196"/>
        <end position="246"/>
    </location>
</feature>
<proteinExistence type="predicted"/>
<reference evidence="2 3" key="2">
    <citation type="submission" date="2018-11" db="EMBL/GenBank/DDBJ databases">
        <authorList>
            <consortium name="Pathogen Informatics"/>
        </authorList>
    </citation>
    <scope>NUCLEOTIDE SEQUENCE [LARGE SCALE GENOMIC DNA]</scope>
</reference>
<reference evidence="4" key="1">
    <citation type="submission" date="2017-02" db="UniProtKB">
        <authorList>
            <consortium name="WormBaseParasite"/>
        </authorList>
    </citation>
    <scope>IDENTIFICATION</scope>
</reference>
<dbReference type="AlphaFoldDB" id="A0A0M3KA18"/>
<name>A0A0M3KA18_ANISI</name>
<sequence length="296" mass="32842">MDIDFDMMLNGSDMDPQSQSTLQQQQFSGCDMLLSDNDPSMWDPFNEDLSNFECTLFDGFTASSTSASFVNGNNNNNNNSNTDGAKMTILDDECFIDKLFTQLEQQKEEPLDSYDDEHSYAHVPGTPGSERSSGFSGSSVRSSSVSPGMSSTLDPSVGLMTSNSAEQPLDILQVASSQIFDEKDFKPSALLPSQSVSSATATIPSSNSTLTSSTTANHSPYQQTHHSTTTHQHHQQQSRRSNNSAKPRTVVRFSEYFFFHIIFLFRPHFSSYSECSLALHSMRNFSKYSIRNDKNS</sequence>
<organism evidence="4">
    <name type="scientific">Anisakis simplex</name>
    <name type="common">Herring worm</name>
    <dbReference type="NCBI Taxonomy" id="6269"/>
    <lineage>
        <taxon>Eukaryota</taxon>
        <taxon>Metazoa</taxon>
        <taxon>Ecdysozoa</taxon>
        <taxon>Nematoda</taxon>
        <taxon>Chromadorea</taxon>
        <taxon>Rhabditida</taxon>
        <taxon>Spirurina</taxon>
        <taxon>Ascaridomorpha</taxon>
        <taxon>Ascaridoidea</taxon>
        <taxon>Anisakidae</taxon>
        <taxon>Anisakis</taxon>
        <taxon>Anisakis simplex complex</taxon>
    </lineage>
</organism>